<protein>
    <submittedName>
        <fullName evidence="3">PTS sugar transporter subunit IIB</fullName>
    </submittedName>
</protein>
<evidence type="ECO:0000256" key="1">
    <source>
        <dbReference type="ARBA" id="ARBA00022679"/>
    </source>
</evidence>
<proteinExistence type="predicted"/>
<dbReference type="GO" id="GO:0009401">
    <property type="term" value="P:phosphoenolpyruvate-dependent sugar phosphotransferase system"/>
    <property type="evidence" value="ECO:0007669"/>
    <property type="project" value="InterPro"/>
</dbReference>
<dbReference type="CDD" id="cd05563">
    <property type="entry name" value="PTS_IIB_ascorbate"/>
    <property type="match status" value="1"/>
</dbReference>
<dbReference type="Proteomes" id="UP000515856">
    <property type="component" value="Chromosome"/>
</dbReference>
<dbReference type="InterPro" id="IPR013011">
    <property type="entry name" value="PTS_EIIB_2"/>
</dbReference>
<dbReference type="AlphaFoldDB" id="A0A7G9GR91"/>
<sequence length="100" mass="10571">MAGKLKLLVCCGNGAGTSMMIKLNVEKVTKKMGLDVADIHHCAVSEGKSAAGQYDIVLCSRNFVPMFADAEKKGTKIVGLKNVMSAKEIEEGLAAALENK</sequence>
<feature type="domain" description="PTS EIIB type-2" evidence="2">
    <location>
        <begin position="5"/>
        <end position="100"/>
    </location>
</feature>
<dbReference type="GO" id="GO:0008982">
    <property type="term" value="F:protein-N(PI)-phosphohistidine-sugar phosphotransferase activity"/>
    <property type="evidence" value="ECO:0007669"/>
    <property type="project" value="InterPro"/>
</dbReference>
<evidence type="ECO:0000259" key="2">
    <source>
        <dbReference type="PROSITE" id="PS51099"/>
    </source>
</evidence>
<evidence type="ECO:0000313" key="3">
    <source>
        <dbReference type="EMBL" id="QNM13323.1"/>
    </source>
</evidence>
<keyword evidence="3" id="KW-0813">Transport</keyword>
<dbReference type="InterPro" id="IPR003501">
    <property type="entry name" value="PTS_EIIB_2/3"/>
</dbReference>
<dbReference type="SUPFAM" id="SSF52794">
    <property type="entry name" value="PTS system IIB component-like"/>
    <property type="match status" value="1"/>
</dbReference>
<keyword evidence="4" id="KW-1185">Reference proteome</keyword>
<dbReference type="InterPro" id="IPR036095">
    <property type="entry name" value="PTS_EIIB-like_sf"/>
</dbReference>
<dbReference type="Pfam" id="PF02302">
    <property type="entry name" value="PTS_IIB"/>
    <property type="match status" value="1"/>
</dbReference>
<dbReference type="PROSITE" id="PS51099">
    <property type="entry name" value="PTS_EIIB_TYPE_2"/>
    <property type="match status" value="1"/>
</dbReference>
<gene>
    <name evidence="3" type="ORF">H9Q80_05060</name>
</gene>
<dbReference type="KEGG" id="ehn:H9Q80_05060"/>
<keyword evidence="3" id="KW-0762">Sugar transport</keyword>
<dbReference type="Gene3D" id="3.40.50.2300">
    <property type="match status" value="1"/>
</dbReference>
<dbReference type="EMBL" id="CP060636">
    <property type="protein sequence ID" value="QNM13323.1"/>
    <property type="molecule type" value="Genomic_DNA"/>
</dbReference>
<keyword evidence="1" id="KW-0808">Transferase</keyword>
<reference evidence="3 4" key="1">
    <citation type="submission" date="2020-08" db="EMBL/GenBank/DDBJ databases">
        <authorList>
            <person name="Liu C."/>
            <person name="Sun Q."/>
        </authorList>
    </citation>
    <scope>NUCLEOTIDE SEQUENCE [LARGE SCALE GENOMIC DNA]</scope>
    <source>
        <strain evidence="3 4">NSJ-61</strain>
    </source>
</reference>
<dbReference type="RefSeq" id="WP_117455936.1">
    <property type="nucleotide sequence ID" value="NZ_CP060636.1"/>
</dbReference>
<accession>A0A7G9GR91</accession>
<evidence type="ECO:0000313" key="4">
    <source>
        <dbReference type="Proteomes" id="UP000515856"/>
    </source>
</evidence>
<organism evidence="3 4">
    <name type="scientific">[Eubacterium] hominis</name>
    <dbReference type="NCBI Taxonomy" id="2764325"/>
    <lineage>
        <taxon>Bacteria</taxon>
        <taxon>Bacillati</taxon>
        <taxon>Bacillota</taxon>
        <taxon>Erysipelotrichia</taxon>
        <taxon>Erysipelotrichales</taxon>
        <taxon>Erysipelotrichaceae</taxon>
        <taxon>Amedibacillus</taxon>
    </lineage>
</organism>
<name>A0A7G9GR91_9FIRM</name>